<evidence type="ECO:0000256" key="3">
    <source>
        <dbReference type="ARBA" id="ARBA00022490"/>
    </source>
</evidence>
<feature type="coiled-coil region" evidence="12">
    <location>
        <begin position="839"/>
        <end position="901"/>
    </location>
</feature>
<dbReference type="InterPro" id="IPR013155">
    <property type="entry name" value="M/V/L/I-tRNA-synth_anticd-bd"/>
</dbReference>
<dbReference type="Proteomes" id="UP000231057">
    <property type="component" value="Chromosome"/>
</dbReference>
<dbReference type="GO" id="GO:0005524">
    <property type="term" value="F:ATP binding"/>
    <property type="evidence" value="ECO:0007669"/>
    <property type="project" value="UniProtKB-UniRule"/>
</dbReference>
<dbReference type="PROSITE" id="PS00178">
    <property type="entry name" value="AA_TRNA_LIGASE_I"/>
    <property type="match status" value="1"/>
</dbReference>
<evidence type="ECO:0000256" key="13">
    <source>
        <dbReference type="SAM" id="MobiDB-lite"/>
    </source>
</evidence>
<dbReference type="Gene3D" id="1.10.730.10">
    <property type="entry name" value="Isoleucyl-tRNA Synthetase, Domain 1"/>
    <property type="match status" value="1"/>
</dbReference>
<dbReference type="FunFam" id="1.10.287.380:FF:000001">
    <property type="entry name" value="Valine--tRNA ligase"/>
    <property type="match status" value="1"/>
</dbReference>
<dbReference type="Pfam" id="PF10458">
    <property type="entry name" value="Val_tRNA-synt_C"/>
    <property type="match status" value="1"/>
</dbReference>
<reference evidence="17 18" key="1">
    <citation type="submission" date="2016-11" db="EMBL/GenBank/DDBJ databases">
        <title>Complete genome sequence of thermophilic cyanobacteria strain Synechococcus sp. PCC6715.</title>
        <authorList>
            <person name="Tang J."/>
            <person name="Daroch M."/>
            <person name="Liang Y."/>
            <person name="Jiang D."/>
            <person name="Shah M."/>
        </authorList>
    </citation>
    <scope>NUCLEOTIDE SEQUENCE [LARGE SCALE GENOMIC DNA]</scope>
    <source>
        <strain evidence="17 18">PCC 6715</strain>
    </source>
</reference>
<dbReference type="InterPro" id="IPR009080">
    <property type="entry name" value="tRNAsynth_Ia_anticodon-bd"/>
</dbReference>
<dbReference type="GO" id="GO:0002161">
    <property type="term" value="F:aminoacyl-tRNA deacylase activity"/>
    <property type="evidence" value="ECO:0007669"/>
    <property type="project" value="InterPro"/>
</dbReference>
<feature type="domain" description="Methionyl/Valyl/Leucyl/Isoleucyl-tRNA synthetase anticodon-binding" evidence="15">
    <location>
        <begin position="634"/>
        <end position="780"/>
    </location>
</feature>
<keyword evidence="18" id="KW-1185">Reference proteome</keyword>
<evidence type="ECO:0000259" key="15">
    <source>
        <dbReference type="Pfam" id="PF08264"/>
    </source>
</evidence>
<evidence type="ECO:0000313" key="17">
    <source>
        <dbReference type="EMBL" id="ATS18752.1"/>
    </source>
</evidence>
<evidence type="ECO:0000256" key="1">
    <source>
        <dbReference type="ARBA" id="ARBA00004496"/>
    </source>
</evidence>
<evidence type="ECO:0000256" key="2">
    <source>
        <dbReference type="ARBA" id="ARBA00011245"/>
    </source>
</evidence>
<sequence length="911" mass="102574">MTNAITLPSQYDPRQTEAKWQQQWESSGAFHADPQHSGTPYCIVIPPPNVTGSLHMGHAFEHALIDVLVRYHRMRGDNVLWLPGTDHASIAVSAILDQQLQAEGTTRFAIGRDAYLKKAWEWKTTSGNTIVSQLRRLGLSVDWSRERFTMDEGLSRAVLTAFNRLYEAGLIYRGKYLVNWCPASQSAVSDLEVENREVQGHLWHLRYPLSDESGYLEVATTRPETMLGDTAVAVHPDDDRYRHLIGKTLRLPLMNRDIPIIADSLVDPAFGTGCVKVTPAHDPNDFIMGQRHQLPMINLMHKDGTLNENAGEFAGLDRFVARKTVVERLKAEGYLVKVEDYKHTVPYSDRGKVPIEPLLSTQWFVKIRPLADATLHALDQDNSPRFIPERWAKVYRDWLVNLRDWCISRQLWWGHQIPAWYVISETNGEVRDDTPFVVAMDEAEARSKAVAQFGEAIQLQQDEDVLDTWFSSGLWPFSTLGWPEDTPDYRCYYPNATLVTGFDIIFFWVARMTMMGQYFTGAIPFRDVYIHGLVRDENNKKMSKSANNGINPLILIEKYGTDALRYSLVKEVVGAGQDIRLEYNRKTDESATVEAARNFANKLWNASRFVLMNLEGQSPAQLGTPTPAALTQGDRWILSRYHTCIQATTHRIDTYGLGEAAKGLYEFIWGDFCDWYIELVKPRLQGTDPQAKRTAQQVLATVLDGILRLLHPFMPHITEEIWHTLHQVDDSQLLAQQTYPLADPAHINGDLETQFALVLETIRTIRNLRAEAGIKPGLMITALIDASADDAAILTTSAADICHLARLETLTIAPGVQAPAQVFSGVVGSSEILIPLAGVVDLEALVTKLTKDRDRLQREIESLSARLNNPKFLNKAQPEVVTAAQQQLAAAQQQSAILEHRLHALANHEKI</sequence>
<dbReference type="GO" id="GO:0006438">
    <property type="term" value="P:valyl-tRNA aminoacylation"/>
    <property type="evidence" value="ECO:0007669"/>
    <property type="project" value="UniProtKB-UniRule"/>
</dbReference>
<dbReference type="InterPro" id="IPR002303">
    <property type="entry name" value="Valyl-tRNA_ligase"/>
</dbReference>
<keyword evidence="4 12" id="KW-0436">Ligase</keyword>
<dbReference type="InterPro" id="IPR009008">
    <property type="entry name" value="Val/Leu/Ile-tRNA-synth_edit"/>
</dbReference>
<evidence type="ECO:0000256" key="9">
    <source>
        <dbReference type="ARBA" id="ARBA00023146"/>
    </source>
</evidence>
<comment type="subunit">
    <text evidence="2 12">Monomer.</text>
</comment>
<comment type="similarity">
    <text evidence="11 12">Belongs to the class-I aminoacyl-tRNA synthetase family. ValS type 1 subfamily.</text>
</comment>
<comment type="domain">
    <text evidence="12">The C-terminal coiled-coil domain is crucial for aminoacylation activity.</text>
</comment>
<dbReference type="InterPro" id="IPR019499">
    <property type="entry name" value="Val-tRNA_synth_tRNA-bd"/>
</dbReference>
<keyword evidence="9 12" id="KW-0030">Aminoacyl-tRNA synthetase</keyword>
<dbReference type="FunFam" id="3.90.740.10:FF:000005">
    <property type="entry name" value="Valine--tRNA ligase, mitochondrial"/>
    <property type="match status" value="1"/>
</dbReference>
<dbReference type="PANTHER" id="PTHR11946:SF93">
    <property type="entry name" value="VALINE--TRNA LIGASE, CHLOROPLASTIC_MITOCHONDRIAL 2"/>
    <property type="match status" value="1"/>
</dbReference>
<feature type="domain" description="Valyl-tRNA synthetase tRNA-binding arm" evidence="16">
    <location>
        <begin position="841"/>
        <end position="905"/>
    </location>
</feature>
<feature type="domain" description="Aminoacyl-tRNA synthetase class Ia" evidence="14">
    <location>
        <begin position="19"/>
        <end position="579"/>
    </location>
</feature>
<keyword evidence="5 12" id="KW-0547">Nucleotide-binding</keyword>
<dbReference type="FunFam" id="3.40.50.620:FF:000032">
    <property type="entry name" value="Valine--tRNA ligase"/>
    <property type="match status" value="1"/>
</dbReference>
<dbReference type="OrthoDB" id="9810365at2"/>
<reference evidence="18" key="2">
    <citation type="journal article" date="2022" name="Front. Microbiol.">
        <title>Comparative Genomic Analysis Revealed Distinct Molecular Components and Organization of CO2-Concentrating Mechanism in Thermophilic Cyanobacteria.</title>
        <authorList>
            <person name="Tang J."/>
            <person name="Zhou H."/>
            <person name="Yao D."/>
            <person name="Riaz S."/>
            <person name="You D."/>
            <person name="Klepacz-Smolka A."/>
            <person name="Daroch M."/>
        </authorList>
    </citation>
    <scope>NUCLEOTIDE SEQUENCE [LARGE SCALE GENOMIC DNA]</scope>
    <source>
        <strain evidence="18">PCC 6715</strain>
    </source>
</reference>
<dbReference type="GO" id="GO:0005829">
    <property type="term" value="C:cytosol"/>
    <property type="evidence" value="ECO:0007669"/>
    <property type="project" value="TreeGrafter"/>
</dbReference>
<name>A0A2D2Q2J9_PARLV</name>
<dbReference type="InterPro" id="IPR001412">
    <property type="entry name" value="aa-tRNA-synth_I_CS"/>
</dbReference>
<evidence type="ECO:0000256" key="6">
    <source>
        <dbReference type="ARBA" id="ARBA00022840"/>
    </source>
</evidence>
<evidence type="ECO:0000259" key="16">
    <source>
        <dbReference type="Pfam" id="PF10458"/>
    </source>
</evidence>
<dbReference type="CDD" id="cd00817">
    <property type="entry name" value="ValRS_core"/>
    <property type="match status" value="1"/>
</dbReference>
<dbReference type="NCBIfam" id="NF004349">
    <property type="entry name" value="PRK05729.1"/>
    <property type="match status" value="1"/>
</dbReference>
<dbReference type="InterPro" id="IPR002300">
    <property type="entry name" value="aa-tRNA-synth_Ia"/>
</dbReference>
<dbReference type="Pfam" id="PF08264">
    <property type="entry name" value="Anticodon_1"/>
    <property type="match status" value="1"/>
</dbReference>
<feature type="short sequence motif" description="'KMSKS' region" evidence="12">
    <location>
        <begin position="541"/>
        <end position="545"/>
    </location>
</feature>
<dbReference type="NCBIfam" id="TIGR00422">
    <property type="entry name" value="valS"/>
    <property type="match status" value="1"/>
</dbReference>
<dbReference type="PRINTS" id="PR00986">
    <property type="entry name" value="TRNASYNTHVAL"/>
</dbReference>
<dbReference type="CDD" id="cd07962">
    <property type="entry name" value="Anticodon_Ia_Val"/>
    <property type="match status" value="1"/>
</dbReference>
<dbReference type="GO" id="GO:0004832">
    <property type="term" value="F:valine-tRNA ligase activity"/>
    <property type="evidence" value="ECO:0007669"/>
    <property type="project" value="UniProtKB-UniRule"/>
</dbReference>
<dbReference type="Gene3D" id="3.90.740.10">
    <property type="entry name" value="Valyl/Leucyl/Isoleucyl-tRNA synthetase, editing domain"/>
    <property type="match status" value="1"/>
</dbReference>
<dbReference type="SUPFAM" id="SSF46589">
    <property type="entry name" value="tRNA-binding arm"/>
    <property type="match status" value="1"/>
</dbReference>
<dbReference type="SUPFAM" id="SSF52374">
    <property type="entry name" value="Nucleotidylyl transferase"/>
    <property type="match status" value="1"/>
</dbReference>
<protein>
    <recommendedName>
        <fullName evidence="12">Valine--tRNA ligase</fullName>
        <ecNumber evidence="12">6.1.1.9</ecNumber>
    </recommendedName>
    <alternativeName>
        <fullName evidence="12">Valyl-tRNA synthetase</fullName>
        <shortName evidence="12">ValRS</shortName>
    </alternativeName>
</protein>
<dbReference type="EC" id="6.1.1.9" evidence="12"/>
<evidence type="ECO:0000256" key="5">
    <source>
        <dbReference type="ARBA" id="ARBA00022741"/>
    </source>
</evidence>
<comment type="subcellular location">
    <subcellularLocation>
        <location evidence="1 12">Cytoplasm</location>
    </subcellularLocation>
</comment>
<comment type="catalytic activity">
    <reaction evidence="10 12">
        <text>tRNA(Val) + L-valine + ATP = L-valyl-tRNA(Val) + AMP + diphosphate</text>
        <dbReference type="Rhea" id="RHEA:10704"/>
        <dbReference type="Rhea" id="RHEA-COMP:9672"/>
        <dbReference type="Rhea" id="RHEA-COMP:9708"/>
        <dbReference type="ChEBI" id="CHEBI:30616"/>
        <dbReference type="ChEBI" id="CHEBI:33019"/>
        <dbReference type="ChEBI" id="CHEBI:57762"/>
        <dbReference type="ChEBI" id="CHEBI:78442"/>
        <dbReference type="ChEBI" id="CHEBI:78537"/>
        <dbReference type="ChEBI" id="CHEBI:456215"/>
        <dbReference type="EC" id="6.1.1.9"/>
    </reaction>
</comment>
<dbReference type="AlphaFoldDB" id="A0A2D2Q2J9"/>
<dbReference type="KEGG" id="slw:BRW62_08315"/>
<comment type="function">
    <text evidence="12">Catalyzes the attachment of valine to tRNA(Val). As ValRS can inadvertently accommodate and process structurally similar amino acids such as threonine, to avoid such errors, it has a 'posttransfer' editing activity that hydrolyzes mischarged Thr-tRNA(Val) in a tRNA-dependent manner.</text>
</comment>
<keyword evidence="7 12" id="KW-0648">Protein biosynthesis</keyword>
<dbReference type="InterPro" id="IPR014729">
    <property type="entry name" value="Rossmann-like_a/b/a_fold"/>
</dbReference>
<gene>
    <name evidence="12" type="primary">valS</name>
    <name evidence="17" type="ORF">BRW62_08315</name>
</gene>
<evidence type="ECO:0000256" key="8">
    <source>
        <dbReference type="ARBA" id="ARBA00023054"/>
    </source>
</evidence>
<keyword evidence="3 12" id="KW-0963">Cytoplasm</keyword>
<dbReference type="InterPro" id="IPR010978">
    <property type="entry name" value="tRNA-bd_arm"/>
</dbReference>
<keyword evidence="8 12" id="KW-0175">Coiled coil</keyword>
<keyword evidence="6 12" id="KW-0067">ATP-binding</keyword>
<feature type="short sequence motif" description="'HIGH' region" evidence="12">
    <location>
        <begin position="48"/>
        <end position="58"/>
    </location>
</feature>
<dbReference type="InterPro" id="IPR033705">
    <property type="entry name" value="Anticodon_Ia_Val"/>
</dbReference>
<organism evidence="17 18">
    <name type="scientific">Parathermosynechococcus lividus PCC 6715</name>
    <dbReference type="NCBI Taxonomy" id="1917166"/>
    <lineage>
        <taxon>Bacteria</taxon>
        <taxon>Bacillati</taxon>
        <taxon>Cyanobacteriota</taxon>
        <taxon>Cyanophyceae</taxon>
        <taxon>Acaryochloridales</taxon>
        <taxon>Thermosynechococcaceae</taxon>
        <taxon>Parathermosynechococcus</taxon>
    </lineage>
</organism>
<dbReference type="FunFam" id="3.40.50.620:FF:000078">
    <property type="entry name" value="Valine--tRNA ligase, mitochondrial"/>
    <property type="match status" value="1"/>
</dbReference>
<evidence type="ECO:0000256" key="10">
    <source>
        <dbReference type="ARBA" id="ARBA00047552"/>
    </source>
</evidence>
<evidence type="ECO:0000256" key="7">
    <source>
        <dbReference type="ARBA" id="ARBA00022917"/>
    </source>
</evidence>
<dbReference type="EMBL" id="CP018092">
    <property type="protein sequence ID" value="ATS18752.1"/>
    <property type="molecule type" value="Genomic_DNA"/>
</dbReference>
<accession>A0A2D2Q2J9</accession>
<evidence type="ECO:0000259" key="14">
    <source>
        <dbReference type="Pfam" id="PF00133"/>
    </source>
</evidence>
<proteinExistence type="inferred from homology"/>
<dbReference type="HAMAP" id="MF_02004">
    <property type="entry name" value="Val_tRNA_synth_type1"/>
    <property type="match status" value="1"/>
</dbReference>
<feature type="binding site" evidence="12">
    <location>
        <position position="544"/>
    </location>
    <ligand>
        <name>ATP</name>
        <dbReference type="ChEBI" id="CHEBI:30616"/>
    </ligand>
</feature>
<dbReference type="Gene3D" id="1.10.287.380">
    <property type="entry name" value="Valyl-tRNA synthetase, C-terminal domain"/>
    <property type="match status" value="1"/>
</dbReference>
<dbReference type="PANTHER" id="PTHR11946">
    <property type="entry name" value="VALYL-TRNA SYNTHETASES"/>
    <property type="match status" value="1"/>
</dbReference>
<dbReference type="SUPFAM" id="SSF47323">
    <property type="entry name" value="Anticodon-binding domain of a subclass of class I aminoacyl-tRNA synthetases"/>
    <property type="match status" value="1"/>
</dbReference>
<dbReference type="InterPro" id="IPR037118">
    <property type="entry name" value="Val-tRNA_synth_C_sf"/>
</dbReference>
<feature type="region of interest" description="Disordered" evidence="13">
    <location>
        <begin position="1"/>
        <end position="20"/>
    </location>
</feature>
<dbReference type="RefSeq" id="WP_099799092.1">
    <property type="nucleotide sequence ID" value="NZ_CP018092.1"/>
</dbReference>
<evidence type="ECO:0000313" key="18">
    <source>
        <dbReference type="Proteomes" id="UP000231057"/>
    </source>
</evidence>
<evidence type="ECO:0000256" key="11">
    <source>
        <dbReference type="ARBA" id="ARBA00060830"/>
    </source>
</evidence>
<evidence type="ECO:0000256" key="12">
    <source>
        <dbReference type="HAMAP-Rule" id="MF_02004"/>
    </source>
</evidence>
<comment type="domain">
    <text evidence="12">ValRS has two distinct active sites: one for aminoacylation and one for editing. The misactivated threonine is translocated from the active site to the editing site.</text>
</comment>
<dbReference type="Pfam" id="PF00133">
    <property type="entry name" value="tRNA-synt_1"/>
    <property type="match status" value="1"/>
</dbReference>
<evidence type="ECO:0000256" key="4">
    <source>
        <dbReference type="ARBA" id="ARBA00022598"/>
    </source>
</evidence>
<dbReference type="Gene3D" id="3.40.50.620">
    <property type="entry name" value="HUPs"/>
    <property type="match status" value="2"/>
</dbReference>
<dbReference type="SUPFAM" id="SSF50677">
    <property type="entry name" value="ValRS/IleRS/LeuRS editing domain"/>
    <property type="match status" value="1"/>
</dbReference>